<name>A0ABS2TM89_9ACTN</name>
<protein>
    <submittedName>
        <fullName evidence="5">GntR family transcriptional regulator</fullName>
    </submittedName>
</protein>
<dbReference type="Pfam" id="PF00392">
    <property type="entry name" value="GntR"/>
    <property type="match status" value="1"/>
</dbReference>
<dbReference type="EMBL" id="JADKYB010000001">
    <property type="protein sequence ID" value="MBM9503108.1"/>
    <property type="molecule type" value="Genomic_DNA"/>
</dbReference>
<keyword evidence="1" id="KW-0805">Transcription regulation</keyword>
<evidence type="ECO:0000313" key="6">
    <source>
        <dbReference type="Proteomes" id="UP000749040"/>
    </source>
</evidence>
<comment type="caution">
    <text evidence="5">The sequence shown here is derived from an EMBL/GenBank/DDBJ whole genome shotgun (WGS) entry which is preliminary data.</text>
</comment>
<reference evidence="5 6" key="1">
    <citation type="submission" date="2021-01" db="EMBL/GenBank/DDBJ databases">
        <title>Streptomyces acididurans sp. nov., isolated from a peat swamp forest soil.</title>
        <authorList>
            <person name="Chantavorakit T."/>
            <person name="Duangmal K."/>
        </authorList>
    </citation>
    <scope>NUCLEOTIDE SEQUENCE [LARGE SCALE GENOMIC DNA]</scope>
    <source>
        <strain evidence="5 6">KK5PA1</strain>
    </source>
</reference>
<dbReference type="InterPro" id="IPR000524">
    <property type="entry name" value="Tscrpt_reg_HTH_GntR"/>
</dbReference>
<dbReference type="Gene3D" id="3.40.1410.10">
    <property type="entry name" value="Chorismate lyase-like"/>
    <property type="match status" value="1"/>
</dbReference>
<sequence>MPASETTPSRLPQSLLTDDALPLYAQVAARLWADVSADGARGGDRLPSERALATRYKVSRVTMRAALTDLAARGMVESAAARGWFVAQSATFPEKQKSGAPDVPGTGTGAHTVEGFADYAAKHGLATRARVLYSAVRPATVAEAETLRVGPGAAIFEMRRLRFLDGQVVVLEHNRLPLALCPVLAETDFTEASLFATLRSAEPPQNPQVADYSVEARQPDDTERELLEITDATPVLVAYQLAYNQHGRPLELTLAAYRGDRYHFRASITS</sequence>
<feature type="domain" description="HTH gntR-type" evidence="4">
    <location>
        <begin position="21"/>
        <end position="89"/>
    </location>
</feature>
<dbReference type="SUPFAM" id="SSF64288">
    <property type="entry name" value="Chorismate lyase-like"/>
    <property type="match status" value="1"/>
</dbReference>
<dbReference type="Gene3D" id="1.10.10.10">
    <property type="entry name" value="Winged helix-like DNA-binding domain superfamily/Winged helix DNA-binding domain"/>
    <property type="match status" value="1"/>
</dbReference>
<evidence type="ECO:0000259" key="4">
    <source>
        <dbReference type="PROSITE" id="PS50949"/>
    </source>
</evidence>
<keyword evidence="6" id="KW-1185">Reference proteome</keyword>
<gene>
    <name evidence="5" type="ORF">ITX44_00890</name>
</gene>
<dbReference type="InterPro" id="IPR011663">
    <property type="entry name" value="UTRA"/>
</dbReference>
<dbReference type="SMART" id="SM00345">
    <property type="entry name" value="HTH_GNTR"/>
    <property type="match status" value="1"/>
</dbReference>
<dbReference type="InterPro" id="IPR050679">
    <property type="entry name" value="Bact_HTH_transcr_reg"/>
</dbReference>
<dbReference type="PANTHER" id="PTHR44846">
    <property type="entry name" value="MANNOSYL-D-GLYCERATE TRANSPORT/METABOLISM SYSTEM REPRESSOR MNGR-RELATED"/>
    <property type="match status" value="1"/>
</dbReference>
<dbReference type="InterPro" id="IPR028978">
    <property type="entry name" value="Chorismate_lyase_/UTRA_dom_sf"/>
</dbReference>
<keyword evidence="2" id="KW-0238">DNA-binding</keyword>
<dbReference type="SUPFAM" id="SSF46785">
    <property type="entry name" value="Winged helix' DNA-binding domain"/>
    <property type="match status" value="1"/>
</dbReference>
<dbReference type="InterPro" id="IPR036390">
    <property type="entry name" value="WH_DNA-bd_sf"/>
</dbReference>
<dbReference type="Proteomes" id="UP000749040">
    <property type="component" value="Unassembled WGS sequence"/>
</dbReference>
<evidence type="ECO:0000256" key="1">
    <source>
        <dbReference type="ARBA" id="ARBA00023015"/>
    </source>
</evidence>
<dbReference type="SMART" id="SM00866">
    <property type="entry name" value="UTRA"/>
    <property type="match status" value="1"/>
</dbReference>
<dbReference type="CDD" id="cd07377">
    <property type="entry name" value="WHTH_GntR"/>
    <property type="match status" value="1"/>
</dbReference>
<proteinExistence type="predicted"/>
<dbReference type="Pfam" id="PF07702">
    <property type="entry name" value="UTRA"/>
    <property type="match status" value="1"/>
</dbReference>
<evidence type="ECO:0000313" key="5">
    <source>
        <dbReference type="EMBL" id="MBM9503108.1"/>
    </source>
</evidence>
<dbReference type="PANTHER" id="PTHR44846:SF16">
    <property type="entry name" value="TRANSCRIPTIONAL REGULATOR PHNF-RELATED"/>
    <property type="match status" value="1"/>
</dbReference>
<dbReference type="RefSeq" id="WP_205354988.1">
    <property type="nucleotide sequence ID" value="NZ_JADKYB010000001.1"/>
</dbReference>
<evidence type="ECO:0000256" key="2">
    <source>
        <dbReference type="ARBA" id="ARBA00023125"/>
    </source>
</evidence>
<evidence type="ECO:0000256" key="3">
    <source>
        <dbReference type="ARBA" id="ARBA00023163"/>
    </source>
</evidence>
<accession>A0ABS2TM89</accession>
<dbReference type="PROSITE" id="PS50949">
    <property type="entry name" value="HTH_GNTR"/>
    <property type="match status" value="1"/>
</dbReference>
<organism evidence="5 6">
    <name type="scientific">Actinacidiphila acididurans</name>
    <dbReference type="NCBI Taxonomy" id="2784346"/>
    <lineage>
        <taxon>Bacteria</taxon>
        <taxon>Bacillati</taxon>
        <taxon>Actinomycetota</taxon>
        <taxon>Actinomycetes</taxon>
        <taxon>Kitasatosporales</taxon>
        <taxon>Streptomycetaceae</taxon>
        <taxon>Actinacidiphila</taxon>
    </lineage>
</organism>
<dbReference type="PRINTS" id="PR00035">
    <property type="entry name" value="HTHGNTR"/>
</dbReference>
<dbReference type="InterPro" id="IPR036388">
    <property type="entry name" value="WH-like_DNA-bd_sf"/>
</dbReference>
<keyword evidence="3" id="KW-0804">Transcription</keyword>